<gene>
    <name evidence="16" type="ORF">GCM10023189_04660</name>
</gene>
<dbReference type="EMBL" id="BAABHD010000005">
    <property type="protein sequence ID" value="GAA4447796.1"/>
    <property type="molecule type" value="Genomic_DNA"/>
</dbReference>
<keyword evidence="13" id="KW-0594">Phospholipid biosynthesis</keyword>
<evidence type="ECO:0000256" key="15">
    <source>
        <dbReference type="SAM" id="Phobius"/>
    </source>
</evidence>
<evidence type="ECO:0000313" key="17">
    <source>
        <dbReference type="Proteomes" id="UP001501175"/>
    </source>
</evidence>
<feature type="transmembrane region" description="Helical" evidence="15">
    <location>
        <begin position="100"/>
        <end position="124"/>
    </location>
</feature>
<dbReference type="CDD" id="cd14265">
    <property type="entry name" value="UDPK_IM_like"/>
    <property type="match status" value="1"/>
</dbReference>
<dbReference type="PANTHER" id="PTHR34299:SF1">
    <property type="entry name" value="DIACYLGLYCEROL KINASE"/>
    <property type="match status" value="1"/>
</dbReference>
<dbReference type="PANTHER" id="PTHR34299">
    <property type="entry name" value="DIACYLGLYCEROL KINASE"/>
    <property type="match status" value="1"/>
</dbReference>
<evidence type="ECO:0000256" key="6">
    <source>
        <dbReference type="ARBA" id="ARBA00022692"/>
    </source>
</evidence>
<keyword evidence="12 15" id="KW-0472">Membrane</keyword>
<dbReference type="Proteomes" id="UP001501175">
    <property type="component" value="Unassembled WGS sequence"/>
</dbReference>
<comment type="similarity">
    <text evidence="2">Belongs to the bacterial diacylglycerol kinase family.</text>
</comment>
<evidence type="ECO:0000256" key="10">
    <source>
        <dbReference type="ARBA" id="ARBA00022989"/>
    </source>
</evidence>
<dbReference type="GO" id="GO:0016301">
    <property type="term" value="F:kinase activity"/>
    <property type="evidence" value="ECO:0007669"/>
    <property type="project" value="UniProtKB-KW"/>
</dbReference>
<keyword evidence="9" id="KW-0067">ATP-binding</keyword>
<evidence type="ECO:0000256" key="9">
    <source>
        <dbReference type="ARBA" id="ARBA00022840"/>
    </source>
</evidence>
<feature type="transmembrane region" description="Helical" evidence="15">
    <location>
        <begin position="60"/>
        <end position="80"/>
    </location>
</feature>
<keyword evidence="14" id="KW-1208">Phospholipid metabolism</keyword>
<evidence type="ECO:0000256" key="8">
    <source>
        <dbReference type="ARBA" id="ARBA00022777"/>
    </source>
</evidence>
<evidence type="ECO:0000256" key="7">
    <source>
        <dbReference type="ARBA" id="ARBA00022741"/>
    </source>
</evidence>
<dbReference type="RefSeq" id="WP_345240163.1">
    <property type="nucleotide sequence ID" value="NZ_BAABHD010000005.1"/>
</dbReference>
<protein>
    <submittedName>
        <fullName evidence="16">Diacylglycerol kinase family protein</fullName>
    </submittedName>
</protein>
<keyword evidence="11" id="KW-0443">Lipid metabolism</keyword>
<evidence type="ECO:0000256" key="12">
    <source>
        <dbReference type="ARBA" id="ARBA00023136"/>
    </source>
</evidence>
<keyword evidence="5" id="KW-0808">Transferase</keyword>
<feature type="transmembrane region" description="Helical" evidence="15">
    <location>
        <begin position="36"/>
        <end position="53"/>
    </location>
</feature>
<evidence type="ECO:0000256" key="1">
    <source>
        <dbReference type="ARBA" id="ARBA00004651"/>
    </source>
</evidence>
<evidence type="ECO:0000256" key="5">
    <source>
        <dbReference type="ARBA" id="ARBA00022679"/>
    </source>
</evidence>
<name>A0ABP8MDE8_9BACT</name>
<dbReference type="Pfam" id="PF01219">
    <property type="entry name" value="DAGK_prokar"/>
    <property type="match status" value="1"/>
</dbReference>
<keyword evidence="17" id="KW-1185">Reference proteome</keyword>
<comment type="subcellular location">
    <subcellularLocation>
        <location evidence="1">Cell membrane</location>
        <topology evidence="1">Multi-pass membrane protein</topology>
    </subcellularLocation>
</comment>
<evidence type="ECO:0000313" key="16">
    <source>
        <dbReference type="EMBL" id="GAA4447796.1"/>
    </source>
</evidence>
<reference evidence="17" key="1">
    <citation type="journal article" date="2019" name="Int. J. Syst. Evol. Microbiol.">
        <title>The Global Catalogue of Microorganisms (GCM) 10K type strain sequencing project: providing services to taxonomists for standard genome sequencing and annotation.</title>
        <authorList>
            <consortium name="The Broad Institute Genomics Platform"/>
            <consortium name="The Broad Institute Genome Sequencing Center for Infectious Disease"/>
            <person name="Wu L."/>
            <person name="Ma J."/>
        </authorList>
    </citation>
    <scope>NUCLEOTIDE SEQUENCE [LARGE SCALE GENOMIC DNA]</scope>
    <source>
        <strain evidence="17">JCM 17927</strain>
    </source>
</reference>
<dbReference type="InterPro" id="IPR036945">
    <property type="entry name" value="DAGK_sf"/>
</dbReference>
<evidence type="ECO:0000256" key="14">
    <source>
        <dbReference type="ARBA" id="ARBA00023264"/>
    </source>
</evidence>
<dbReference type="InterPro" id="IPR033717">
    <property type="entry name" value="UDPK"/>
</dbReference>
<sequence length="126" mass="14275">MAKSEQKKLSGIEKHFGSYKYSVRGVWLAFYYEHNMRYHLAAAIGVVLVNYLLKISRTEWVITLILIGLAWMAEVFNTALEKLADRVNQHPDPLIGQAKDLASGAVFIICLFAVICALIIYLPYLL</sequence>
<organism evidence="16 17">
    <name type="scientific">Nibrella saemangeumensis</name>
    <dbReference type="NCBI Taxonomy" id="1084526"/>
    <lineage>
        <taxon>Bacteria</taxon>
        <taxon>Pseudomonadati</taxon>
        <taxon>Bacteroidota</taxon>
        <taxon>Cytophagia</taxon>
        <taxon>Cytophagales</taxon>
        <taxon>Spirosomataceae</taxon>
        <taxon>Nibrella</taxon>
    </lineage>
</organism>
<evidence type="ECO:0000256" key="2">
    <source>
        <dbReference type="ARBA" id="ARBA00005967"/>
    </source>
</evidence>
<accession>A0ABP8MDE8</accession>
<keyword evidence="3" id="KW-1003">Cell membrane</keyword>
<comment type="caution">
    <text evidence="16">The sequence shown here is derived from an EMBL/GenBank/DDBJ whole genome shotgun (WGS) entry which is preliminary data.</text>
</comment>
<proteinExistence type="inferred from homology"/>
<keyword evidence="6 15" id="KW-0812">Transmembrane</keyword>
<keyword evidence="10 15" id="KW-1133">Transmembrane helix</keyword>
<evidence type="ECO:0000256" key="3">
    <source>
        <dbReference type="ARBA" id="ARBA00022475"/>
    </source>
</evidence>
<keyword evidence="8 16" id="KW-0418">Kinase</keyword>
<evidence type="ECO:0000256" key="13">
    <source>
        <dbReference type="ARBA" id="ARBA00023209"/>
    </source>
</evidence>
<evidence type="ECO:0000256" key="11">
    <source>
        <dbReference type="ARBA" id="ARBA00023098"/>
    </source>
</evidence>
<evidence type="ECO:0000256" key="4">
    <source>
        <dbReference type="ARBA" id="ARBA00022516"/>
    </source>
</evidence>
<keyword evidence="7" id="KW-0547">Nucleotide-binding</keyword>
<dbReference type="Gene3D" id="1.10.287.3610">
    <property type="match status" value="1"/>
</dbReference>
<keyword evidence="4" id="KW-0444">Lipid biosynthesis</keyword>
<dbReference type="InterPro" id="IPR000829">
    <property type="entry name" value="DAGK"/>
</dbReference>